<dbReference type="EC" id="2.7.13.3" evidence="2"/>
<proteinExistence type="predicted"/>
<evidence type="ECO:0000256" key="1">
    <source>
        <dbReference type="ARBA" id="ARBA00000085"/>
    </source>
</evidence>
<accession>A0ABY0V5X6</accession>
<keyword evidence="7" id="KW-0067">ATP-binding</keyword>
<evidence type="ECO:0000256" key="5">
    <source>
        <dbReference type="ARBA" id="ARBA00022741"/>
    </source>
</evidence>
<evidence type="ECO:0000256" key="6">
    <source>
        <dbReference type="ARBA" id="ARBA00022777"/>
    </source>
</evidence>
<dbReference type="InterPro" id="IPR005467">
    <property type="entry name" value="His_kinase_dom"/>
</dbReference>
<evidence type="ECO:0000256" key="4">
    <source>
        <dbReference type="ARBA" id="ARBA00022679"/>
    </source>
</evidence>
<comment type="catalytic activity">
    <reaction evidence="1">
        <text>ATP + protein L-histidine = ADP + protein N-phospho-L-histidine.</text>
        <dbReference type="EC" id="2.7.13.3"/>
    </reaction>
</comment>
<dbReference type="InterPro" id="IPR022066">
    <property type="entry name" value="PdtaS_GAF"/>
</dbReference>
<dbReference type="EMBL" id="LT629792">
    <property type="protein sequence ID" value="SDT88210.1"/>
    <property type="molecule type" value="Genomic_DNA"/>
</dbReference>
<keyword evidence="10" id="KW-1185">Reference proteome</keyword>
<organism evidence="9 10">
    <name type="scientific">Schaalia radingae</name>
    <dbReference type="NCBI Taxonomy" id="131110"/>
    <lineage>
        <taxon>Bacteria</taxon>
        <taxon>Bacillati</taxon>
        <taxon>Actinomycetota</taxon>
        <taxon>Actinomycetes</taxon>
        <taxon>Actinomycetales</taxon>
        <taxon>Actinomycetaceae</taxon>
        <taxon>Schaalia</taxon>
    </lineage>
</organism>
<dbReference type="RefSeq" id="WP_058236043.1">
    <property type="nucleotide sequence ID" value="NZ_LT629792.1"/>
</dbReference>
<keyword evidence="3" id="KW-0597">Phosphoprotein</keyword>
<feature type="domain" description="Histidine kinase" evidence="8">
    <location>
        <begin position="295"/>
        <end position="487"/>
    </location>
</feature>
<evidence type="ECO:0000256" key="3">
    <source>
        <dbReference type="ARBA" id="ARBA00022553"/>
    </source>
</evidence>
<dbReference type="Gene3D" id="3.30.450.20">
    <property type="entry name" value="PAS domain"/>
    <property type="match status" value="1"/>
</dbReference>
<dbReference type="InterPro" id="IPR011495">
    <property type="entry name" value="Sig_transdc_His_kin_sub2_dim/P"/>
</dbReference>
<dbReference type="Pfam" id="PF12282">
    <property type="entry name" value="GAF_PdtaS"/>
    <property type="match status" value="1"/>
</dbReference>
<dbReference type="SUPFAM" id="SSF55874">
    <property type="entry name" value="ATPase domain of HSP90 chaperone/DNA topoisomerase II/histidine kinase"/>
    <property type="match status" value="1"/>
</dbReference>
<dbReference type="InterPro" id="IPR036890">
    <property type="entry name" value="HATPase_C_sf"/>
</dbReference>
<protein>
    <recommendedName>
        <fullName evidence="2">histidine kinase</fullName>
        <ecNumber evidence="2">2.7.13.3</ecNumber>
    </recommendedName>
</protein>
<dbReference type="InterPro" id="IPR038424">
    <property type="entry name" value="H_kinase_PdtaS_GAF_sf"/>
</dbReference>
<evidence type="ECO:0000256" key="7">
    <source>
        <dbReference type="ARBA" id="ARBA00022840"/>
    </source>
</evidence>
<dbReference type="Gene3D" id="3.30.565.10">
    <property type="entry name" value="Histidine kinase-like ATPase, C-terminal domain"/>
    <property type="match status" value="1"/>
</dbReference>
<evidence type="ECO:0000313" key="10">
    <source>
        <dbReference type="Proteomes" id="UP000198976"/>
    </source>
</evidence>
<evidence type="ECO:0000256" key="2">
    <source>
        <dbReference type="ARBA" id="ARBA00012438"/>
    </source>
</evidence>
<keyword evidence="5" id="KW-0547">Nucleotide-binding</keyword>
<dbReference type="Gene3D" id="3.30.450.280">
    <property type="entry name" value="GAF domain"/>
    <property type="match status" value="1"/>
</dbReference>
<dbReference type="Proteomes" id="UP000198976">
    <property type="component" value="Chromosome I"/>
</dbReference>
<evidence type="ECO:0000259" key="8">
    <source>
        <dbReference type="PROSITE" id="PS50109"/>
    </source>
</evidence>
<keyword evidence="4" id="KW-0808">Transferase</keyword>
<dbReference type="PANTHER" id="PTHR41523">
    <property type="entry name" value="TWO-COMPONENT SYSTEM SENSOR PROTEIN"/>
    <property type="match status" value="1"/>
</dbReference>
<keyword evidence="6 9" id="KW-0418">Kinase</keyword>
<dbReference type="SMART" id="SM00911">
    <property type="entry name" value="HWE_HK"/>
    <property type="match status" value="1"/>
</dbReference>
<reference evidence="9 10" key="1">
    <citation type="submission" date="2016-10" db="EMBL/GenBank/DDBJ databases">
        <authorList>
            <person name="Varghese N."/>
            <person name="Submissions S."/>
        </authorList>
    </citation>
    <scope>NUCLEOTIDE SEQUENCE [LARGE SCALE GENOMIC DNA]</scope>
    <source>
        <strain evidence="9 10">DSM 9169</strain>
    </source>
</reference>
<dbReference type="Pfam" id="PF02518">
    <property type="entry name" value="HATPase_c"/>
    <property type="match status" value="1"/>
</dbReference>
<name>A0ABY0V5X6_9ACTO</name>
<dbReference type="GO" id="GO:0016301">
    <property type="term" value="F:kinase activity"/>
    <property type="evidence" value="ECO:0007669"/>
    <property type="project" value="UniProtKB-KW"/>
</dbReference>
<sequence>MRSLMQLAGQASSRVLAEQDLDWLHLLLADWQVLADLAAADLVLWLPTDDGRFIAVAHCRPSTATTVHLDDIIGLYLPAAREANLRQAMETNSIVEPSGTRWAGTYSMTEVCVPISHGGSVIAVVTCESNLASPRPTVGMGAWTQNASRILLEMCARGEYPYTSTPTVLAHGVPRVMDGVILIDGDGTVQELTPNASSCLRRLGIRHSVIGRVLAEDITDVISNDALVEETLAVVVMGRAAWRVEISAHASTVNMRALPLTNGRHRLGAVILTRDVSEMRRREEELMTKDATIREIHHRVKNNLQTVSALLRLQARRSDSQEVKDALKEAERRVQSIATVHQALSHTVDEEVDFDEVARSVLRLSGAVASTDHSVEVITTGKFGVISADQAQALATVLNELVANSVEHGLAGRDGVIRIDAQRDHDNDKRMTVRVIDNGVGFEPGTPLSGLGTQIVRQMVRGELGGTIEWEPGEESGTVVTLRLRVE</sequence>
<dbReference type="InterPro" id="IPR011102">
    <property type="entry name" value="Sig_transdc_His_kinase_HWE"/>
</dbReference>
<dbReference type="InterPro" id="IPR003594">
    <property type="entry name" value="HATPase_dom"/>
</dbReference>
<dbReference type="PANTHER" id="PTHR41523:SF8">
    <property type="entry name" value="ETHYLENE RESPONSE SENSOR PROTEIN"/>
    <property type="match status" value="1"/>
</dbReference>
<dbReference type="PROSITE" id="PS50109">
    <property type="entry name" value="HIS_KIN"/>
    <property type="match status" value="1"/>
</dbReference>
<gene>
    <name evidence="9" type="ORF">SAMN04489714_0517</name>
</gene>
<dbReference type="Pfam" id="PF07568">
    <property type="entry name" value="HisKA_2"/>
    <property type="match status" value="1"/>
</dbReference>
<evidence type="ECO:0000313" key="9">
    <source>
        <dbReference type="EMBL" id="SDT88210.1"/>
    </source>
</evidence>
<dbReference type="SMART" id="SM00387">
    <property type="entry name" value="HATPase_c"/>
    <property type="match status" value="1"/>
</dbReference>